<proteinExistence type="predicted"/>
<dbReference type="GO" id="GO:0003677">
    <property type="term" value="F:DNA binding"/>
    <property type="evidence" value="ECO:0007669"/>
    <property type="project" value="UniProtKB-KW"/>
</dbReference>
<keyword evidence="4" id="KW-0238">DNA-binding</keyword>
<dbReference type="Pfam" id="PF04082">
    <property type="entry name" value="Fungal_trans"/>
    <property type="match status" value="1"/>
</dbReference>
<dbReference type="GO" id="GO:0005634">
    <property type="term" value="C:nucleus"/>
    <property type="evidence" value="ECO:0007669"/>
    <property type="project" value="UniProtKB-SubCell"/>
</dbReference>
<evidence type="ECO:0000259" key="8">
    <source>
        <dbReference type="PROSITE" id="PS50048"/>
    </source>
</evidence>
<dbReference type="SUPFAM" id="SSF57701">
    <property type="entry name" value="Zn2/Cys6 DNA-binding domain"/>
    <property type="match status" value="1"/>
</dbReference>
<evidence type="ECO:0000313" key="10">
    <source>
        <dbReference type="Proteomes" id="UP000509510"/>
    </source>
</evidence>
<name>A0A7H8R819_TALRU</name>
<dbReference type="PROSITE" id="PS50048">
    <property type="entry name" value="ZN2_CY6_FUNGAL_2"/>
    <property type="match status" value="1"/>
</dbReference>
<dbReference type="PANTHER" id="PTHR46910">
    <property type="entry name" value="TRANSCRIPTION FACTOR PDR1"/>
    <property type="match status" value="1"/>
</dbReference>
<dbReference type="Proteomes" id="UP000509510">
    <property type="component" value="Chromosome V"/>
</dbReference>
<dbReference type="GeneID" id="55996405"/>
<dbReference type="CDD" id="cd12148">
    <property type="entry name" value="fungal_TF_MHR"/>
    <property type="match status" value="1"/>
</dbReference>
<dbReference type="InterPro" id="IPR007219">
    <property type="entry name" value="XnlR_reg_dom"/>
</dbReference>
<gene>
    <name evidence="9" type="ORF">TRUGW13939_08921</name>
</gene>
<keyword evidence="6" id="KW-0539">Nucleus</keyword>
<sequence length="694" mass="78000">MFYSFAPPRSGPVAKRRKIRRACDYCRLHRVRCDGAVPCSQCITNKVQCVHPSVSQKQQKQPASTRSSAAHTAVLPVPVPEHAVQPVQTAPDQLPRAESGSVDHTSTDPWIEGLGSMIEFTSRINNFCSVVSKMSVQPSLAPNDPPPPLPGTSYESPGLLQTREHNSVDVGHSAQGLQARLLHLYSTRFYWLVPVVNRVDLQNQSPSAMSQSMLEAIMAYCLQSLYHAGLHQRLLSLRAEIGGSDTDQSALDISIACFRRALAYSGHFVVYSQPSLQDIQRHIFMSLFLLNTGDFQAVYNITGLAIGLAKSLNLHHQPPSHLPAEEAELRQRIWWTLLHIDFHCSRYLGKPTAVALKDTTCARPRAISIATDLVPLEIAFHSCLMSLTVTARKIAEALNAHHDIACNHEFIERIEWRAELLSQEISELQRWRDSLLQTPPFANLRLSSKKRRPRTFEIEGNAFYDEDSWMNGESTARILQSTLLELQYHDIVIWFHRPFIQFPTRGLVPQRSPHADIHATTALHHAFTMIEVIHSRTLNHDALYGCCEIYQYVWNAGLTLIGFMLAYPLCYWFPEARKHAETSLRILEAGGVSNTIASRATHLTQYLLGRVDVLMALLRSDQCAKDTTAGNVHRHKKTIDEVDLLAEESSPPAVPTPDSAFDALWSWADTVDPETWHEYCNEISDVLTDIPEIL</sequence>
<dbReference type="Gene3D" id="4.10.240.10">
    <property type="entry name" value="Zn(2)-C6 fungal-type DNA-binding domain"/>
    <property type="match status" value="1"/>
</dbReference>
<keyword evidence="3" id="KW-0805">Transcription regulation</keyword>
<comment type="subcellular location">
    <subcellularLocation>
        <location evidence="1">Nucleus</location>
    </subcellularLocation>
</comment>
<keyword evidence="5" id="KW-0804">Transcription</keyword>
<dbReference type="KEGG" id="trg:TRUGW13939_08921"/>
<dbReference type="GO" id="GO:0000981">
    <property type="term" value="F:DNA-binding transcription factor activity, RNA polymerase II-specific"/>
    <property type="evidence" value="ECO:0007669"/>
    <property type="project" value="InterPro"/>
</dbReference>
<evidence type="ECO:0000256" key="6">
    <source>
        <dbReference type="ARBA" id="ARBA00023242"/>
    </source>
</evidence>
<organism evidence="9 10">
    <name type="scientific">Talaromyces rugulosus</name>
    <name type="common">Penicillium rugulosum</name>
    <dbReference type="NCBI Taxonomy" id="121627"/>
    <lineage>
        <taxon>Eukaryota</taxon>
        <taxon>Fungi</taxon>
        <taxon>Dikarya</taxon>
        <taxon>Ascomycota</taxon>
        <taxon>Pezizomycotina</taxon>
        <taxon>Eurotiomycetes</taxon>
        <taxon>Eurotiomycetidae</taxon>
        <taxon>Eurotiales</taxon>
        <taxon>Trichocomaceae</taxon>
        <taxon>Talaromyces</taxon>
        <taxon>Talaromyces sect. Islandici</taxon>
    </lineage>
</organism>
<dbReference type="OrthoDB" id="2283488at2759"/>
<dbReference type="PANTHER" id="PTHR46910:SF3">
    <property type="entry name" value="HALOTOLERANCE PROTEIN 9-RELATED"/>
    <property type="match status" value="1"/>
</dbReference>
<evidence type="ECO:0000256" key="2">
    <source>
        <dbReference type="ARBA" id="ARBA00022723"/>
    </source>
</evidence>
<evidence type="ECO:0000256" key="1">
    <source>
        <dbReference type="ARBA" id="ARBA00004123"/>
    </source>
</evidence>
<dbReference type="GO" id="GO:0006351">
    <property type="term" value="P:DNA-templated transcription"/>
    <property type="evidence" value="ECO:0007669"/>
    <property type="project" value="InterPro"/>
</dbReference>
<dbReference type="CDD" id="cd00067">
    <property type="entry name" value="GAL4"/>
    <property type="match status" value="1"/>
</dbReference>
<dbReference type="SMART" id="SM00906">
    <property type="entry name" value="Fungal_trans"/>
    <property type="match status" value="1"/>
</dbReference>
<protein>
    <recommendedName>
        <fullName evidence="8">Zn(2)-C6 fungal-type domain-containing protein</fullName>
    </recommendedName>
</protein>
<accession>A0A7H8R819</accession>
<evidence type="ECO:0000313" key="9">
    <source>
        <dbReference type="EMBL" id="QKX61765.1"/>
    </source>
</evidence>
<evidence type="ECO:0000256" key="3">
    <source>
        <dbReference type="ARBA" id="ARBA00023015"/>
    </source>
</evidence>
<dbReference type="InterPro" id="IPR050987">
    <property type="entry name" value="AtrR-like"/>
</dbReference>
<feature type="domain" description="Zn(2)-C6 fungal-type" evidence="8">
    <location>
        <begin position="22"/>
        <end position="51"/>
    </location>
</feature>
<dbReference type="AlphaFoldDB" id="A0A7H8R819"/>
<dbReference type="GO" id="GO:0008270">
    <property type="term" value="F:zinc ion binding"/>
    <property type="evidence" value="ECO:0007669"/>
    <property type="project" value="InterPro"/>
</dbReference>
<feature type="region of interest" description="Disordered" evidence="7">
    <location>
        <begin position="137"/>
        <end position="159"/>
    </location>
</feature>
<evidence type="ECO:0000256" key="5">
    <source>
        <dbReference type="ARBA" id="ARBA00023163"/>
    </source>
</evidence>
<feature type="region of interest" description="Disordered" evidence="7">
    <location>
        <begin position="86"/>
        <end position="108"/>
    </location>
</feature>
<dbReference type="PROSITE" id="PS00463">
    <property type="entry name" value="ZN2_CY6_FUNGAL_1"/>
    <property type="match status" value="1"/>
</dbReference>
<dbReference type="Pfam" id="PF00172">
    <property type="entry name" value="Zn_clus"/>
    <property type="match status" value="1"/>
</dbReference>
<keyword evidence="10" id="KW-1185">Reference proteome</keyword>
<evidence type="ECO:0000256" key="7">
    <source>
        <dbReference type="SAM" id="MobiDB-lite"/>
    </source>
</evidence>
<dbReference type="RefSeq" id="XP_035347939.1">
    <property type="nucleotide sequence ID" value="XM_035492046.1"/>
</dbReference>
<reference evidence="10" key="1">
    <citation type="submission" date="2020-06" db="EMBL/GenBank/DDBJ databases">
        <title>A chromosome-scale genome assembly of Talaromyces rugulosus W13939.</title>
        <authorList>
            <person name="Wang B."/>
            <person name="Guo L."/>
            <person name="Ye K."/>
            <person name="Wang L."/>
        </authorList>
    </citation>
    <scope>NUCLEOTIDE SEQUENCE [LARGE SCALE GENOMIC DNA]</scope>
    <source>
        <strain evidence="10">W13939</strain>
    </source>
</reference>
<dbReference type="InterPro" id="IPR001138">
    <property type="entry name" value="Zn2Cys6_DnaBD"/>
</dbReference>
<dbReference type="SMART" id="SM00066">
    <property type="entry name" value="GAL4"/>
    <property type="match status" value="1"/>
</dbReference>
<dbReference type="EMBL" id="CP055902">
    <property type="protein sequence ID" value="QKX61765.1"/>
    <property type="molecule type" value="Genomic_DNA"/>
</dbReference>
<keyword evidence="2" id="KW-0479">Metal-binding</keyword>
<dbReference type="InterPro" id="IPR036864">
    <property type="entry name" value="Zn2-C6_fun-type_DNA-bd_sf"/>
</dbReference>
<evidence type="ECO:0000256" key="4">
    <source>
        <dbReference type="ARBA" id="ARBA00023125"/>
    </source>
</evidence>